<dbReference type="InterPro" id="IPR011059">
    <property type="entry name" value="Metal-dep_hydrolase_composite"/>
</dbReference>
<keyword evidence="3" id="KW-0378">Hydrolase</keyword>
<evidence type="ECO:0000313" key="4">
    <source>
        <dbReference type="Proteomes" id="UP000655044"/>
    </source>
</evidence>
<dbReference type="SUPFAM" id="SSF51338">
    <property type="entry name" value="Composite domain of metallo-dependent hydrolases"/>
    <property type="match status" value="1"/>
</dbReference>
<feature type="domain" description="Amidohydrolase-related" evidence="2">
    <location>
        <begin position="80"/>
        <end position="413"/>
    </location>
</feature>
<organism evidence="3 4">
    <name type="scientific">Planobispora rosea</name>
    <dbReference type="NCBI Taxonomy" id="35762"/>
    <lineage>
        <taxon>Bacteria</taxon>
        <taxon>Bacillati</taxon>
        <taxon>Actinomycetota</taxon>
        <taxon>Actinomycetes</taxon>
        <taxon>Streptosporangiales</taxon>
        <taxon>Streptosporangiaceae</taxon>
        <taxon>Planobispora</taxon>
    </lineage>
</organism>
<name>A0A8J3S338_PLARO</name>
<proteinExistence type="predicted"/>
<dbReference type="PANTHER" id="PTHR43794">
    <property type="entry name" value="AMINOHYDROLASE SSNA-RELATED"/>
    <property type="match status" value="1"/>
</dbReference>
<dbReference type="Pfam" id="PF01979">
    <property type="entry name" value="Amidohydro_1"/>
    <property type="match status" value="1"/>
</dbReference>
<accession>A0A8J3S338</accession>
<dbReference type="Gene3D" id="2.30.40.10">
    <property type="entry name" value="Urease, subunit C, domain 1"/>
    <property type="match status" value="1"/>
</dbReference>
<protein>
    <submittedName>
        <fullName evidence="3">TRZ/ATZ family hydrolase</fullName>
    </submittedName>
</protein>
<dbReference type="InterPro" id="IPR032466">
    <property type="entry name" value="Metal_Hydrolase"/>
</dbReference>
<keyword evidence="4" id="KW-1185">Reference proteome</keyword>
<dbReference type="Gene3D" id="3.20.20.140">
    <property type="entry name" value="Metal-dependent hydrolases"/>
    <property type="match status" value="1"/>
</dbReference>
<dbReference type="AlphaFoldDB" id="A0A8J3S338"/>
<dbReference type="InterPro" id="IPR006680">
    <property type="entry name" value="Amidohydro-rel"/>
</dbReference>
<dbReference type="GO" id="GO:0016810">
    <property type="term" value="F:hydrolase activity, acting on carbon-nitrogen (but not peptide) bonds"/>
    <property type="evidence" value="ECO:0007669"/>
    <property type="project" value="InterPro"/>
</dbReference>
<reference evidence="3" key="1">
    <citation type="submission" date="2021-01" db="EMBL/GenBank/DDBJ databases">
        <title>Whole genome shotgun sequence of Planobispora rosea NBRC 15558.</title>
        <authorList>
            <person name="Komaki H."/>
            <person name="Tamura T."/>
        </authorList>
    </citation>
    <scope>NUCLEOTIDE SEQUENCE</scope>
    <source>
        <strain evidence="3">NBRC 15558</strain>
    </source>
</reference>
<dbReference type="Proteomes" id="UP000655044">
    <property type="component" value="Unassembled WGS sequence"/>
</dbReference>
<dbReference type="PANTHER" id="PTHR43794:SF5">
    <property type="entry name" value="CHLOROHYDROLASE FAMILY PROTEIN"/>
    <property type="match status" value="1"/>
</dbReference>
<dbReference type="SUPFAM" id="SSF51556">
    <property type="entry name" value="Metallo-dependent hydrolases"/>
    <property type="match status" value="1"/>
</dbReference>
<sequence length="451" mass="46265">MRTLITGGTVIDTEPEPRVLPGADVLVEDGVITAVGPGLAGTAGPRRHPEPPGPVEPEASAESPANGAPDVRVLDATGMIVLPGFVDTHRHVWQSVLRSIAADMTLGGYLDLVLGRLTPAFRPEDVYAANLWGALEALDAGITTVHDWSHIQLTPEHTDAAIQGLRESGIRAVFAYAHPRSDDAARREDEVRRIAALLGSSDLVTPGLAAWGPVYGSAAGAGADWRLARELGLRISLHATGTGAVERLHAAGLLGPDVMVVHGNGFTDEAVKLLAAGGGVASVTPAVEMQMGFGAPETGRFRAAGIPTGLGIDTVTNVPGDMFAAMRAAFAADRLGGGTLTVADVLRTATIEGAAVLGMDDRIGSLRPGKQADLVLLRTDRPGLAPVHDPVGAVVTAAGVGDVDTVLVTGRIVKYAGRLLHADPPGALTLASRSAAHVVAGAGERRTAVPS</sequence>
<evidence type="ECO:0000256" key="1">
    <source>
        <dbReference type="SAM" id="MobiDB-lite"/>
    </source>
</evidence>
<gene>
    <name evidence="3" type="ORF">Pro02_34940</name>
</gene>
<dbReference type="EMBL" id="BOOI01000031">
    <property type="protein sequence ID" value="GIH85086.1"/>
    <property type="molecule type" value="Genomic_DNA"/>
</dbReference>
<dbReference type="RefSeq" id="WP_203863371.1">
    <property type="nucleotide sequence ID" value="NZ_BMQP01000011.1"/>
</dbReference>
<evidence type="ECO:0000259" key="2">
    <source>
        <dbReference type="Pfam" id="PF01979"/>
    </source>
</evidence>
<evidence type="ECO:0000313" key="3">
    <source>
        <dbReference type="EMBL" id="GIH85086.1"/>
    </source>
</evidence>
<feature type="region of interest" description="Disordered" evidence="1">
    <location>
        <begin position="37"/>
        <end position="68"/>
    </location>
</feature>
<comment type="caution">
    <text evidence="3">The sequence shown here is derived from an EMBL/GenBank/DDBJ whole genome shotgun (WGS) entry which is preliminary data.</text>
</comment>
<dbReference type="InterPro" id="IPR050287">
    <property type="entry name" value="MTA/SAH_deaminase"/>
</dbReference>
<dbReference type="NCBIfam" id="NF006056">
    <property type="entry name" value="PRK08204.1"/>
    <property type="match status" value="1"/>
</dbReference>